<feature type="chain" id="PRO_5013082233" description="Glycoside hydrolase" evidence="7">
    <location>
        <begin position="21"/>
        <end position="337"/>
    </location>
</feature>
<dbReference type="PANTHER" id="PTHR43301:SF3">
    <property type="entry name" value="ARABINAN ENDO-1,5-ALPHA-L-ARABINOSIDASE A-RELATED"/>
    <property type="match status" value="1"/>
</dbReference>
<dbReference type="Proteomes" id="UP000219559">
    <property type="component" value="Unassembled WGS sequence"/>
</dbReference>
<sequence length="337" mass="37979">MKSSSFIFVCALMVFHMALGQQTNDSIAIADIRIRDPFILTDTVNQQYYMYAQTDNRLGFRGQDNQLKGVEVYTSKDLKTWSAPKTVLRLPDPYWARHMVWAPEVHANQGKYYLFVTLTSSDTLPAPKGMESKTGWPKFHKRGTQIFVSDSPTGPFRDFENKPHTPTDWMALDGTLFVEDETPYMIFCHEWVQIVDGSMDYVQLSPDLSTTIGQPIKMFNASEAAWSTSKKNKVTDGCYLYRTKTGKLLMIWSSFGEAGYAIGIAESESGKLAGPWKQQPQLLFQKNGGHGMLFHNLQGQLTLALHQPNGPRGKERLKLFAITNLGDTLSLKNKASN</sequence>
<evidence type="ECO:0000256" key="6">
    <source>
        <dbReference type="RuleBase" id="RU361187"/>
    </source>
</evidence>
<protein>
    <recommendedName>
        <fullName evidence="10">Glycoside hydrolase</fullName>
    </recommendedName>
</protein>
<dbReference type="Gene3D" id="2.115.10.20">
    <property type="entry name" value="Glycosyl hydrolase domain, family 43"/>
    <property type="match status" value="1"/>
</dbReference>
<accession>A0A2A4G752</accession>
<comment type="pathway">
    <text evidence="1">Glycan metabolism; L-arabinan degradation.</text>
</comment>
<dbReference type="InterPro" id="IPR006710">
    <property type="entry name" value="Glyco_hydro_43"/>
</dbReference>
<evidence type="ECO:0000256" key="1">
    <source>
        <dbReference type="ARBA" id="ARBA00004834"/>
    </source>
</evidence>
<evidence type="ECO:0000313" key="9">
    <source>
        <dbReference type="Proteomes" id="UP000219559"/>
    </source>
</evidence>
<comment type="caution">
    <text evidence="8">The sequence shown here is derived from an EMBL/GenBank/DDBJ whole genome shotgun (WGS) entry which is preliminary data.</text>
</comment>
<dbReference type="EMBL" id="NBWU01000003">
    <property type="protein sequence ID" value="PCE64263.1"/>
    <property type="molecule type" value="Genomic_DNA"/>
</dbReference>
<dbReference type="Pfam" id="PF04616">
    <property type="entry name" value="Glyco_hydro_43"/>
    <property type="match status" value="1"/>
</dbReference>
<dbReference type="GO" id="GO:0004553">
    <property type="term" value="F:hydrolase activity, hydrolyzing O-glycosyl compounds"/>
    <property type="evidence" value="ECO:0007669"/>
    <property type="project" value="InterPro"/>
</dbReference>
<organism evidence="8 9">
    <name type="scientific">Sediminicola luteus</name>
    <dbReference type="NCBI Taxonomy" id="319238"/>
    <lineage>
        <taxon>Bacteria</taxon>
        <taxon>Pseudomonadati</taxon>
        <taxon>Bacteroidota</taxon>
        <taxon>Flavobacteriia</taxon>
        <taxon>Flavobacteriales</taxon>
        <taxon>Flavobacteriaceae</taxon>
        <taxon>Sediminicola</taxon>
    </lineage>
</organism>
<proteinExistence type="inferred from homology"/>
<evidence type="ECO:0000256" key="5">
    <source>
        <dbReference type="PIRSR" id="PIRSR606710-2"/>
    </source>
</evidence>
<evidence type="ECO:0000256" key="3">
    <source>
        <dbReference type="ARBA" id="ARBA00022801"/>
    </source>
</evidence>
<dbReference type="GO" id="GO:0005975">
    <property type="term" value="P:carbohydrate metabolic process"/>
    <property type="evidence" value="ECO:0007669"/>
    <property type="project" value="InterPro"/>
</dbReference>
<comment type="similarity">
    <text evidence="2 6">Belongs to the glycosyl hydrolase 43 family.</text>
</comment>
<dbReference type="CDD" id="cd08981">
    <property type="entry name" value="GH43_Bt1873-like"/>
    <property type="match status" value="1"/>
</dbReference>
<dbReference type="AlphaFoldDB" id="A0A2A4G752"/>
<keyword evidence="9" id="KW-1185">Reference proteome</keyword>
<dbReference type="OrthoDB" id="9763933at2"/>
<evidence type="ECO:0000256" key="4">
    <source>
        <dbReference type="ARBA" id="ARBA00023295"/>
    </source>
</evidence>
<dbReference type="PANTHER" id="PTHR43301">
    <property type="entry name" value="ARABINAN ENDO-1,5-ALPHA-L-ARABINOSIDASE"/>
    <property type="match status" value="1"/>
</dbReference>
<keyword evidence="3 6" id="KW-0378">Hydrolase</keyword>
<dbReference type="SUPFAM" id="SSF75005">
    <property type="entry name" value="Arabinanase/levansucrase/invertase"/>
    <property type="match status" value="1"/>
</dbReference>
<evidence type="ECO:0008006" key="10">
    <source>
        <dbReference type="Google" id="ProtNLM"/>
    </source>
</evidence>
<reference evidence="8 9" key="1">
    <citation type="submission" date="2017-04" db="EMBL/GenBank/DDBJ databases">
        <title>A new member of the family Flavobacteriaceae isolated from ascidians.</title>
        <authorList>
            <person name="Chen L."/>
        </authorList>
    </citation>
    <scope>NUCLEOTIDE SEQUENCE [LARGE SCALE GENOMIC DNA]</scope>
    <source>
        <strain evidence="8 9">HQA918</strain>
    </source>
</reference>
<gene>
    <name evidence="8" type="ORF">B7P33_08140</name>
</gene>
<name>A0A2A4G752_9FLAO</name>
<evidence type="ECO:0000313" key="8">
    <source>
        <dbReference type="EMBL" id="PCE64263.1"/>
    </source>
</evidence>
<feature type="signal peptide" evidence="7">
    <location>
        <begin position="1"/>
        <end position="20"/>
    </location>
</feature>
<dbReference type="InterPro" id="IPR050727">
    <property type="entry name" value="GH43_arabinanases"/>
</dbReference>
<feature type="site" description="Important for catalytic activity, responsible for pKa modulation of the active site Glu and correct orientation of both the proton donor and substrate" evidence="5">
    <location>
        <position position="173"/>
    </location>
</feature>
<keyword evidence="7" id="KW-0732">Signal</keyword>
<evidence type="ECO:0000256" key="2">
    <source>
        <dbReference type="ARBA" id="ARBA00009865"/>
    </source>
</evidence>
<keyword evidence="4 6" id="KW-0326">Glycosidase</keyword>
<evidence type="ECO:0000256" key="7">
    <source>
        <dbReference type="SAM" id="SignalP"/>
    </source>
</evidence>
<dbReference type="InterPro" id="IPR023296">
    <property type="entry name" value="Glyco_hydro_beta-prop_sf"/>
</dbReference>